<dbReference type="Proteomes" id="UP000789860">
    <property type="component" value="Unassembled WGS sequence"/>
</dbReference>
<organism evidence="1 2">
    <name type="scientific">Scutellospora calospora</name>
    <dbReference type="NCBI Taxonomy" id="85575"/>
    <lineage>
        <taxon>Eukaryota</taxon>
        <taxon>Fungi</taxon>
        <taxon>Fungi incertae sedis</taxon>
        <taxon>Mucoromycota</taxon>
        <taxon>Glomeromycotina</taxon>
        <taxon>Glomeromycetes</taxon>
        <taxon>Diversisporales</taxon>
        <taxon>Gigasporaceae</taxon>
        <taxon>Scutellospora</taxon>
    </lineage>
</organism>
<comment type="caution">
    <text evidence="1">The sequence shown here is derived from an EMBL/GenBank/DDBJ whole genome shotgun (WGS) entry which is preliminary data.</text>
</comment>
<keyword evidence="2" id="KW-1185">Reference proteome</keyword>
<sequence length="365" mass="41915">MSTESKGHVSPTSSVEPSLVLSVLDAILLEICIIIKNIFLLIVYVIDEISKIIIGMIPSPYNLHVILMQEKYEPILKYLFVELSPVITVLYPVTYMLPYDVLTSFDDDLVITIVAPVILHIKKPEYHYQGIATSMISVFNSSYNTLYSHYYGLTEKDEEKIVESPMFKKMKYELEINQDFINSMGIPNMVLETLMERYQQNSIIKGAAVKINKDKSLLPQESITQYVKKAKLEYRHLIYGLIMYPLYMIIVFPLYIVCVIPMNFTLYSSLAISAVYLLGHQWIDECDMIEDPIERDRKKNYCKLRIVGLSAFFGIILYLASVVVFFMGFKAVYIAMTDSIESCIYFSFKMAVGNDMSDFAIDDIV</sequence>
<proteinExistence type="predicted"/>
<accession>A0ACA9KRC8</accession>
<protein>
    <submittedName>
        <fullName evidence="1">8431_t:CDS:1</fullName>
    </submittedName>
</protein>
<name>A0ACA9KRC8_9GLOM</name>
<gene>
    <name evidence="1" type="ORF">SCALOS_LOCUS2746</name>
</gene>
<evidence type="ECO:0000313" key="2">
    <source>
        <dbReference type="Proteomes" id="UP000789860"/>
    </source>
</evidence>
<evidence type="ECO:0000313" key="1">
    <source>
        <dbReference type="EMBL" id="CAG8488974.1"/>
    </source>
</evidence>
<dbReference type="EMBL" id="CAJVPM010002589">
    <property type="protein sequence ID" value="CAG8488974.1"/>
    <property type="molecule type" value="Genomic_DNA"/>
</dbReference>
<reference evidence="1" key="1">
    <citation type="submission" date="2021-06" db="EMBL/GenBank/DDBJ databases">
        <authorList>
            <person name="Kallberg Y."/>
            <person name="Tangrot J."/>
            <person name="Rosling A."/>
        </authorList>
    </citation>
    <scope>NUCLEOTIDE SEQUENCE</scope>
    <source>
        <strain evidence="1">AU212A</strain>
    </source>
</reference>